<evidence type="ECO:0000313" key="3">
    <source>
        <dbReference type="Proteomes" id="UP000290174"/>
    </source>
</evidence>
<dbReference type="EMBL" id="RKMK01000022">
    <property type="protein sequence ID" value="RXG92817.1"/>
    <property type="molecule type" value="Genomic_DNA"/>
</dbReference>
<dbReference type="RefSeq" id="WP_128934317.1">
    <property type="nucleotide sequence ID" value="NZ_CP022221.1"/>
</dbReference>
<feature type="region of interest" description="Disordered" evidence="1">
    <location>
        <begin position="48"/>
        <end position="76"/>
    </location>
</feature>
<comment type="caution">
    <text evidence="2">The sequence shown here is derived from an EMBL/GenBank/DDBJ whole genome shotgun (WGS) entry which is preliminary data.</text>
</comment>
<reference evidence="2 3" key="1">
    <citation type="submission" date="2018-11" db="EMBL/GenBank/DDBJ databases">
        <title>Bradyrhizobium sp. nov., isolated from effective nodules of peanut in China.</title>
        <authorList>
            <person name="Li Y."/>
        </authorList>
    </citation>
    <scope>NUCLEOTIDE SEQUENCE [LARGE SCALE GENOMIC DNA]</scope>
    <source>
        <strain evidence="2 3">CCBAU 51770</strain>
    </source>
</reference>
<evidence type="ECO:0000313" key="2">
    <source>
        <dbReference type="EMBL" id="RXG92817.1"/>
    </source>
</evidence>
<protein>
    <submittedName>
        <fullName evidence="2">Uncharacterized protein</fullName>
    </submittedName>
</protein>
<dbReference type="AlphaFoldDB" id="A0A4Q0QIR0"/>
<name>A0A4Q0QIR0_9BRAD</name>
<gene>
    <name evidence="2" type="ORF">EAS61_22660</name>
</gene>
<feature type="compositionally biased region" description="Basic and acidic residues" evidence="1">
    <location>
        <begin position="61"/>
        <end position="76"/>
    </location>
</feature>
<evidence type="ECO:0000256" key="1">
    <source>
        <dbReference type="SAM" id="MobiDB-lite"/>
    </source>
</evidence>
<proteinExistence type="predicted"/>
<accession>A0A4Q0QIR0</accession>
<dbReference type="Proteomes" id="UP000290174">
    <property type="component" value="Unassembled WGS sequence"/>
</dbReference>
<sequence length="76" mass="8447">MSIEKRALLDHAERCRRVAGELAHHAAARRLQSMAEEYEERAARLDDDGIDVKQSHARRCHAGDGSDREGHGGLNS</sequence>
<organism evidence="2 3">
    <name type="scientific">Bradyrhizobium zhanjiangense</name>
    <dbReference type="NCBI Taxonomy" id="1325107"/>
    <lineage>
        <taxon>Bacteria</taxon>
        <taxon>Pseudomonadati</taxon>
        <taxon>Pseudomonadota</taxon>
        <taxon>Alphaproteobacteria</taxon>
        <taxon>Hyphomicrobiales</taxon>
        <taxon>Nitrobacteraceae</taxon>
        <taxon>Bradyrhizobium</taxon>
    </lineage>
</organism>